<dbReference type="GO" id="GO:0016020">
    <property type="term" value="C:membrane"/>
    <property type="evidence" value="ECO:0007669"/>
    <property type="project" value="InterPro"/>
</dbReference>
<dbReference type="InterPro" id="IPR005467">
    <property type="entry name" value="His_kinase_dom"/>
</dbReference>
<evidence type="ECO:0000259" key="6">
    <source>
        <dbReference type="PROSITE" id="PS50109"/>
    </source>
</evidence>
<keyword evidence="5" id="KW-0812">Transmembrane</keyword>
<dbReference type="KEGG" id="sap:Sulac_0713"/>
<dbReference type="Proteomes" id="UP000005439">
    <property type="component" value="Chromosome"/>
</dbReference>
<dbReference type="HOGENOM" id="CLU_020473_3_0_9"/>
<evidence type="ECO:0000256" key="3">
    <source>
        <dbReference type="ARBA" id="ARBA00022777"/>
    </source>
</evidence>
<dbReference type="Pfam" id="PF02518">
    <property type="entry name" value="HATPase_c"/>
    <property type="match status" value="1"/>
</dbReference>
<keyword evidence="8" id="KW-1185">Reference proteome</keyword>
<dbReference type="Gene3D" id="3.30.565.10">
    <property type="entry name" value="Histidine kinase-like ATPase, C-terminal domain"/>
    <property type="match status" value="1"/>
</dbReference>
<dbReference type="Pfam" id="PF06580">
    <property type="entry name" value="His_kinase"/>
    <property type="match status" value="1"/>
</dbReference>
<comment type="catalytic activity">
    <reaction evidence="1">
        <text>ATP + protein L-histidine = ADP + protein N-phospho-L-histidine.</text>
        <dbReference type="EC" id="2.7.13.3"/>
    </reaction>
</comment>
<evidence type="ECO:0000313" key="7">
    <source>
        <dbReference type="EMBL" id="AEW04220.1"/>
    </source>
</evidence>
<evidence type="ECO:0000256" key="5">
    <source>
        <dbReference type="SAM" id="Phobius"/>
    </source>
</evidence>
<gene>
    <name evidence="7" type="ordered locus">Sulac_0713</name>
</gene>
<dbReference type="SMART" id="SM00387">
    <property type="entry name" value="HATPase_c"/>
    <property type="match status" value="1"/>
</dbReference>
<dbReference type="STRING" id="679936.Sulac_0713"/>
<dbReference type="PANTHER" id="PTHR34220">
    <property type="entry name" value="SENSOR HISTIDINE KINASE YPDA"/>
    <property type="match status" value="1"/>
</dbReference>
<keyword evidence="3 7" id="KW-0418">Kinase</keyword>
<dbReference type="GO" id="GO:0000155">
    <property type="term" value="F:phosphorelay sensor kinase activity"/>
    <property type="evidence" value="ECO:0007669"/>
    <property type="project" value="InterPro"/>
</dbReference>
<dbReference type="PATRIC" id="fig|679936.5.peg.763"/>
<dbReference type="Gene3D" id="3.30.450.40">
    <property type="match status" value="1"/>
</dbReference>
<proteinExistence type="predicted"/>
<reference evidence="7 8" key="2">
    <citation type="journal article" date="2012" name="Stand. Genomic Sci.">
        <title>Complete genome sequence of the moderately thermophilic mineral-sulfide-oxidizing firmicute Sulfobacillus acidophilus type strain (NAL(T)).</title>
        <authorList>
            <person name="Anderson I."/>
            <person name="Chertkov O."/>
            <person name="Chen A."/>
            <person name="Saunders E."/>
            <person name="Lapidus A."/>
            <person name="Nolan M."/>
            <person name="Lucas S."/>
            <person name="Hammon N."/>
            <person name="Deshpande S."/>
            <person name="Cheng J.F."/>
            <person name="Han C."/>
            <person name="Tapia R."/>
            <person name="Goodwin L.A."/>
            <person name="Pitluck S."/>
            <person name="Liolios K."/>
            <person name="Pagani I."/>
            <person name="Ivanova N."/>
            <person name="Mikhailova N."/>
            <person name="Pati A."/>
            <person name="Palaniappan K."/>
            <person name="Land M."/>
            <person name="Pan C."/>
            <person name="Rohde M."/>
            <person name="Pukall R."/>
            <person name="Goker M."/>
            <person name="Detter J.C."/>
            <person name="Woyke T."/>
            <person name="Bristow J."/>
            <person name="Eisen J.A."/>
            <person name="Markowitz V."/>
            <person name="Hugenholtz P."/>
            <person name="Kyrpides N.C."/>
            <person name="Klenk H.P."/>
            <person name="Mavromatis K."/>
        </authorList>
    </citation>
    <scope>NUCLEOTIDE SEQUENCE [LARGE SCALE GENOMIC DNA]</scope>
    <source>
        <strain evidence="8">ATCC 700253 / DSM 10332 / NAL</strain>
    </source>
</reference>
<dbReference type="InterPro" id="IPR003594">
    <property type="entry name" value="HATPase_dom"/>
</dbReference>
<keyword evidence="5" id="KW-1133">Transmembrane helix</keyword>
<dbReference type="InterPro" id="IPR050640">
    <property type="entry name" value="Bact_2-comp_sensor_kinase"/>
</dbReference>
<dbReference type="InterPro" id="IPR010559">
    <property type="entry name" value="Sig_transdc_His_kin_internal"/>
</dbReference>
<dbReference type="EMBL" id="CP003179">
    <property type="protein sequence ID" value="AEW04220.1"/>
    <property type="molecule type" value="Genomic_DNA"/>
</dbReference>
<dbReference type="PANTHER" id="PTHR34220:SF7">
    <property type="entry name" value="SENSOR HISTIDINE KINASE YPDA"/>
    <property type="match status" value="1"/>
</dbReference>
<dbReference type="PROSITE" id="PS50109">
    <property type="entry name" value="HIS_KIN"/>
    <property type="match status" value="1"/>
</dbReference>
<keyword evidence="5" id="KW-0472">Membrane</keyword>
<reference evidence="8" key="1">
    <citation type="submission" date="2011-12" db="EMBL/GenBank/DDBJ databases">
        <title>The complete genome of chromosome of Sulfobacillus acidophilus DSM 10332.</title>
        <authorList>
            <person name="Lucas S."/>
            <person name="Han J."/>
            <person name="Lapidus A."/>
            <person name="Bruce D."/>
            <person name="Goodwin L."/>
            <person name="Pitluck S."/>
            <person name="Peters L."/>
            <person name="Kyrpides N."/>
            <person name="Mavromatis K."/>
            <person name="Ivanova N."/>
            <person name="Mikhailova N."/>
            <person name="Chertkov O."/>
            <person name="Saunders E."/>
            <person name="Detter J.C."/>
            <person name="Tapia R."/>
            <person name="Han C."/>
            <person name="Land M."/>
            <person name="Hauser L."/>
            <person name="Markowitz V."/>
            <person name="Cheng J.-F."/>
            <person name="Hugenholtz P."/>
            <person name="Woyke T."/>
            <person name="Wu D."/>
            <person name="Pukall R."/>
            <person name="Gehrich-Schroeter G."/>
            <person name="Schneider S."/>
            <person name="Klenk H.-P."/>
            <person name="Eisen J.A."/>
        </authorList>
    </citation>
    <scope>NUCLEOTIDE SEQUENCE [LARGE SCALE GENOMIC DNA]</scope>
    <source>
        <strain evidence="8">ATCC 700253 / DSM 10332 / NAL</strain>
    </source>
</reference>
<dbReference type="SUPFAM" id="SSF55874">
    <property type="entry name" value="ATPase domain of HSP90 chaperone/DNA topoisomerase II/histidine kinase"/>
    <property type="match status" value="1"/>
</dbReference>
<feature type="domain" description="Histidine kinase" evidence="6">
    <location>
        <begin position="332"/>
        <end position="433"/>
    </location>
</feature>
<dbReference type="PRINTS" id="PR00344">
    <property type="entry name" value="BCTRLSENSOR"/>
</dbReference>
<evidence type="ECO:0000256" key="4">
    <source>
        <dbReference type="ARBA" id="ARBA00023012"/>
    </source>
</evidence>
<dbReference type="InterPro" id="IPR036890">
    <property type="entry name" value="HATPase_C_sf"/>
</dbReference>
<accession>G8U0J8</accession>
<name>G8U0J8_SULAD</name>
<feature type="transmembrane region" description="Helical" evidence="5">
    <location>
        <begin position="7"/>
        <end position="27"/>
    </location>
</feature>
<keyword evidence="4" id="KW-0902">Two-component regulatory system</keyword>
<evidence type="ECO:0000313" key="8">
    <source>
        <dbReference type="Proteomes" id="UP000005439"/>
    </source>
</evidence>
<sequence>MKNSPKLWVVTTLWALSIIILLVTAMIPIRHGWRALAWTVAVFLAVWAWRQMVVVFQTPPQAVIVESEPSGPSHPDPAETTFQIGTQALPHLRQGLNRQAAQSLADIIQRTAEVDAVAITDTMQVLGWAGKSCPQHGPGSLLSETTRRVMQDRVIRTLKTDELQGAYDECSLGTVVIAPLVSHDQSVGSIKLYVASEALLPNRIVQLAEGLAQMLSLLMEVVEADRQRSLAADARLEALQAQIRPHFLFNVLNTIIAFSHTDADRARDLLIQLASFFRRSLAHHGPTIALKDEIEYVNTYLTLESARFGDRLRYRIRVAPEALDVPVPVLTLQPLVENAVIHGLINKDKPGMVSVTAKPIKDRLVIYVSDNGVGIPKSKQYEIFEMGSGSGMGLGLSNVAERIMGLYGPAYHLRLRSREGVGTTVRLVFPMPKSKKEAVLTNHAESINRGR</sequence>
<dbReference type="EC" id="2.7.13.3" evidence="2"/>
<protein>
    <recommendedName>
        <fullName evidence="2">histidine kinase</fullName>
        <ecNumber evidence="2">2.7.13.3</ecNumber>
    </recommendedName>
</protein>
<dbReference type="InterPro" id="IPR004358">
    <property type="entry name" value="Sig_transdc_His_kin-like_C"/>
</dbReference>
<organism evidence="7 8">
    <name type="scientific">Sulfobacillus acidophilus (strain ATCC 700253 / DSM 10332 / NAL)</name>
    <dbReference type="NCBI Taxonomy" id="679936"/>
    <lineage>
        <taxon>Bacteria</taxon>
        <taxon>Bacillati</taxon>
        <taxon>Bacillota</taxon>
        <taxon>Clostridia</taxon>
        <taxon>Eubacteriales</taxon>
        <taxon>Clostridiales Family XVII. Incertae Sedis</taxon>
        <taxon>Sulfobacillus</taxon>
    </lineage>
</organism>
<evidence type="ECO:0000256" key="2">
    <source>
        <dbReference type="ARBA" id="ARBA00012438"/>
    </source>
</evidence>
<dbReference type="AlphaFoldDB" id="G8U0J8"/>
<keyword evidence="3 7" id="KW-0808">Transferase</keyword>
<evidence type="ECO:0000256" key="1">
    <source>
        <dbReference type="ARBA" id="ARBA00000085"/>
    </source>
</evidence>
<dbReference type="InterPro" id="IPR029016">
    <property type="entry name" value="GAF-like_dom_sf"/>
</dbReference>